<evidence type="ECO:0000313" key="2">
    <source>
        <dbReference type="Proteomes" id="UP000078284"/>
    </source>
</evidence>
<organism evidence="1 2">
    <name type="scientific">Arabidopsis thaliana</name>
    <name type="common">Mouse-ear cress</name>
    <dbReference type="NCBI Taxonomy" id="3702"/>
    <lineage>
        <taxon>Eukaryota</taxon>
        <taxon>Viridiplantae</taxon>
        <taxon>Streptophyta</taxon>
        <taxon>Embryophyta</taxon>
        <taxon>Tracheophyta</taxon>
        <taxon>Spermatophyta</taxon>
        <taxon>Magnoliopsida</taxon>
        <taxon>eudicotyledons</taxon>
        <taxon>Gunneridae</taxon>
        <taxon>Pentapetalae</taxon>
        <taxon>rosids</taxon>
        <taxon>malvids</taxon>
        <taxon>Brassicales</taxon>
        <taxon>Brassicaceae</taxon>
        <taxon>Camelineae</taxon>
        <taxon>Arabidopsis</taxon>
    </lineage>
</organism>
<dbReference type="Proteomes" id="UP000078284">
    <property type="component" value="Chromosome 3"/>
</dbReference>
<reference evidence="2" key="1">
    <citation type="journal article" date="2016" name="Proc. Natl. Acad. Sci. U.S.A.">
        <title>Chromosome-level assembly of Arabidopsis thaliana Ler reveals the extent of translocation and inversion polymorphisms.</title>
        <authorList>
            <person name="Zapata L."/>
            <person name="Ding J."/>
            <person name="Willing E.M."/>
            <person name="Hartwig B."/>
            <person name="Bezdan D."/>
            <person name="Jiao W.B."/>
            <person name="Patel V."/>
            <person name="Velikkakam James G."/>
            <person name="Koornneef M."/>
            <person name="Ossowski S."/>
            <person name="Schneeberger K."/>
        </authorList>
    </citation>
    <scope>NUCLEOTIDE SEQUENCE [LARGE SCALE GENOMIC DNA]</scope>
    <source>
        <strain evidence="2">cv. Landsberg erecta</strain>
    </source>
</reference>
<evidence type="ECO:0000313" key="1">
    <source>
        <dbReference type="EMBL" id="OAP06954.1"/>
    </source>
</evidence>
<proteinExistence type="predicted"/>
<accession>A0A178VMD2</accession>
<protein>
    <submittedName>
        <fullName evidence="1">Uncharacterized protein</fullName>
    </submittedName>
</protein>
<dbReference type="AlphaFoldDB" id="A0A178VMD2"/>
<name>A0A178VMD2_ARATH</name>
<comment type="caution">
    <text evidence="1">The sequence shown here is derived from an EMBL/GenBank/DDBJ whole genome shotgun (WGS) entry which is preliminary data.</text>
</comment>
<sequence>MMVHVRSRISDKSSKRETLEDQIAMVNRQFDFKEGVKVWDLAGTRRTTPETALTRFRATEMMLLNEVESCHCRRVCDEHRQATVGGVGTEDMIVNVVRKTEVNVEIQSPSKP</sequence>
<gene>
    <name evidence="1" type="ordered locus">AXX17_At3g36070</name>
</gene>
<dbReference type="EMBL" id="LUHQ01000003">
    <property type="protein sequence ID" value="OAP06954.1"/>
    <property type="molecule type" value="Genomic_DNA"/>
</dbReference>